<evidence type="ECO:0000256" key="2">
    <source>
        <dbReference type="SAM" id="Phobius"/>
    </source>
</evidence>
<name>A0A1M6RKA7_9FLAO</name>
<proteinExistence type="predicted"/>
<keyword evidence="5" id="KW-1185">Reference proteome</keyword>
<dbReference type="EMBL" id="FRAM01000002">
    <property type="protein sequence ID" value="SHK32798.1"/>
    <property type="molecule type" value="Genomic_DNA"/>
</dbReference>
<gene>
    <name evidence="4" type="ORF">SAMN05444371_1950</name>
</gene>
<reference evidence="5" key="1">
    <citation type="submission" date="2016-11" db="EMBL/GenBank/DDBJ databases">
        <authorList>
            <person name="Varghese N."/>
            <person name="Submissions S."/>
        </authorList>
    </citation>
    <scope>NUCLEOTIDE SEQUENCE [LARGE SCALE GENOMIC DNA]</scope>
    <source>
        <strain evidence="5">DSM 18016</strain>
    </source>
</reference>
<keyword evidence="2" id="KW-0812">Transmembrane</keyword>
<sequence>MAMNFEYLLYQYLLKHKKAEVPEFGVFEFTRESAKIDAANSVIIPPKESVTFEYHPYGYDDRFARYIAEETSNDLSIVQTNLKKEIDNWLQKLQAEKILVLENLGQFQLDNDNKIIKIADNNEDVFGFEEVDLQHLKNLKSRNNFTAEYSFQKSVIWTFVSVIVIGFTALFLFGDQEIIFGKSSQIPVKQITRKPQAKETKTIIKQDSVKTDSIKPPTNAKIQKSNR</sequence>
<protein>
    <recommendedName>
        <fullName evidence="3">CCDC81-like prokaryotic HU domain-containing protein</fullName>
    </recommendedName>
</protein>
<feature type="transmembrane region" description="Helical" evidence="2">
    <location>
        <begin position="155"/>
        <end position="174"/>
    </location>
</feature>
<keyword evidence="2" id="KW-0472">Membrane</keyword>
<organism evidence="4 5">
    <name type="scientific">Epilithonimonas mollis</name>
    <dbReference type="NCBI Taxonomy" id="216903"/>
    <lineage>
        <taxon>Bacteria</taxon>
        <taxon>Pseudomonadati</taxon>
        <taxon>Bacteroidota</taxon>
        <taxon>Flavobacteriia</taxon>
        <taxon>Flavobacteriales</taxon>
        <taxon>Weeksellaceae</taxon>
        <taxon>Chryseobacterium group</taxon>
        <taxon>Epilithonimonas</taxon>
    </lineage>
</organism>
<dbReference type="Proteomes" id="UP000184498">
    <property type="component" value="Unassembled WGS sequence"/>
</dbReference>
<evidence type="ECO:0000313" key="5">
    <source>
        <dbReference type="Proteomes" id="UP000184498"/>
    </source>
</evidence>
<keyword evidence="2" id="KW-1133">Transmembrane helix</keyword>
<evidence type="ECO:0000256" key="1">
    <source>
        <dbReference type="SAM" id="MobiDB-lite"/>
    </source>
</evidence>
<evidence type="ECO:0000259" key="3">
    <source>
        <dbReference type="Pfam" id="PF18174"/>
    </source>
</evidence>
<dbReference type="STRING" id="216903.SAMN05444371_1950"/>
<feature type="region of interest" description="Disordered" evidence="1">
    <location>
        <begin position="208"/>
        <end position="227"/>
    </location>
</feature>
<evidence type="ECO:0000313" key="4">
    <source>
        <dbReference type="EMBL" id="SHK32798.1"/>
    </source>
</evidence>
<accession>A0A1M6RKA7</accession>
<dbReference type="Pfam" id="PF18174">
    <property type="entry name" value="HU-CCDC81_bac_1"/>
    <property type="match status" value="1"/>
</dbReference>
<dbReference type="InterPro" id="IPR040495">
    <property type="entry name" value="HU-CCDC81_bac_1"/>
</dbReference>
<feature type="domain" description="CCDC81-like prokaryotic HU" evidence="3">
    <location>
        <begin position="10"/>
        <end position="52"/>
    </location>
</feature>
<dbReference type="AlphaFoldDB" id="A0A1M6RKA7"/>